<evidence type="ECO:0000256" key="1">
    <source>
        <dbReference type="ARBA" id="ARBA00001933"/>
    </source>
</evidence>
<evidence type="ECO:0000256" key="4">
    <source>
        <dbReference type="RuleBase" id="RU004508"/>
    </source>
</evidence>
<sequence length="446" mass="50385">MFENMTEEQAKKQILDMVSEYCDTYHNNRGAFKEGDRIPYASRVYDHDEMCNLVDSALEFWLTAGRYTNEFEKAFAQYLGVKYCSLVNSGSSANLNAFMALTSPLLGERQVRPGDEMITVAAGFPTTVTPAIQYGVVPVFIDVTIPQYNMDVTQLEAALSDKTKVVMAAHTLGNPFDLKAVKEFCDKHNLWLIEDNCDALGSKYTMDGEEKFTGTIGDIGTSSFYPPHHMTMGEGGAVYTNNPLLNKCIRSFRDWGRDCVCASGQDNLCGHRFDRQYGELPLGYDHKYVYSHFGYNLKATDMQAAVGCAQLKKFPSFVERRRHNFDRLLEGLKGCEDKLILPAPCENARPSWFGFLLTCKEGVERNKVVPYIESHGVQTRMLFAGNLTKHPCFDQMRAEGKGYRIVGNLENTDRIMNDTFWVGVYPGMTDEMIDYMAKTIREAVNQ</sequence>
<dbReference type="SUPFAM" id="SSF53383">
    <property type="entry name" value="PLP-dependent transferases"/>
    <property type="match status" value="1"/>
</dbReference>
<dbReference type="InterPro" id="IPR015424">
    <property type="entry name" value="PyrdxlP-dep_Trfase"/>
</dbReference>
<dbReference type="Pfam" id="PF01041">
    <property type="entry name" value="DegT_DnrJ_EryC1"/>
    <property type="match status" value="1"/>
</dbReference>
<dbReference type="CDD" id="cd00616">
    <property type="entry name" value="AHBA_syn"/>
    <property type="match status" value="1"/>
</dbReference>
<accession>A0A173XHV1</accession>
<evidence type="ECO:0000313" key="6">
    <source>
        <dbReference type="Proteomes" id="UP000095395"/>
    </source>
</evidence>
<dbReference type="GO" id="GO:0030170">
    <property type="term" value="F:pyridoxal phosphate binding"/>
    <property type="evidence" value="ECO:0007669"/>
    <property type="project" value="TreeGrafter"/>
</dbReference>
<evidence type="ECO:0000256" key="2">
    <source>
        <dbReference type="ARBA" id="ARBA00022898"/>
    </source>
</evidence>
<dbReference type="InterPro" id="IPR015421">
    <property type="entry name" value="PyrdxlP-dep_Trfase_major"/>
</dbReference>
<protein>
    <submittedName>
        <fullName evidence="5">L-glutamine:2-deoxy-scyllo-inosose aminotransferase</fullName>
        <ecNumber evidence="5">2.6.1.-</ecNumber>
    </submittedName>
</protein>
<comment type="cofactor">
    <cofactor evidence="1">
        <name>pyridoxal 5'-phosphate</name>
        <dbReference type="ChEBI" id="CHEBI:597326"/>
    </cofactor>
</comment>
<dbReference type="NCBIfam" id="NF011936">
    <property type="entry name" value="PRK15407.1"/>
    <property type="match status" value="1"/>
</dbReference>
<dbReference type="PANTHER" id="PTHR30244:SF34">
    <property type="entry name" value="DTDP-4-AMINO-4,6-DIDEOXYGALACTOSE TRANSAMINASE"/>
    <property type="match status" value="1"/>
</dbReference>
<keyword evidence="5" id="KW-0032">Aminotransferase</keyword>
<comment type="similarity">
    <text evidence="3 4">Belongs to the DegT/DnrJ/EryC1 family.</text>
</comment>
<dbReference type="EMBL" id="CYYR01000003">
    <property type="protein sequence ID" value="CUN50890.1"/>
    <property type="molecule type" value="Genomic_DNA"/>
</dbReference>
<dbReference type="Proteomes" id="UP000095395">
    <property type="component" value="Unassembled WGS sequence"/>
</dbReference>
<dbReference type="InterPro" id="IPR000653">
    <property type="entry name" value="DegT/StrS_aminotransferase"/>
</dbReference>
<dbReference type="Gene3D" id="3.90.1150.10">
    <property type="entry name" value="Aspartate Aminotransferase, domain 1"/>
    <property type="match status" value="1"/>
</dbReference>
<name>A0A173XHV1_9FIRM</name>
<dbReference type="RefSeq" id="WP_055301228.1">
    <property type="nucleotide sequence ID" value="NZ_CYYR01000003.1"/>
</dbReference>
<proteinExistence type="inferred from homology"/>
<organism evidence="5 6">
    <name type="scientific">Roseburia inulinivorans</name>
    <dbReference type="NCBI Taxonomy" id="360807"/>
    <lineage>
        <taxon>Bacteria</taxon>
        <taxon>Bacillati</taxon>
        <taxon>Bacillota</taxon>
        <taxon>Clostridia</taxon>
        <taxon>Lachnospirales</taxon>
        <taxon>Lachnospiraceae</taxon>
        <taxon>Roseburia</taxon>
    </lineage>
</organism>
<gene>
    <name evidence="5" type="primary">btrR_1</name>
    <name evidence="5" type="ORF">ERS852392_00581</name>
</gene>
<dbReference type="FunFam" id="3.40.640.10:FF:000079">
    <property type="entry name" value="LPS biosynthesis protein"/>
    <property type="match status" value="1"/>
</dbReference>
<dbReference type="GO" id="GO:0008483">
    <property type="term" value="F:transaminase activity"/>
    <property type="evidence" value="ECO:0007669"/>
    <property type="project" value="UniProtKB-KW"/>
</dbReference>
<reference evidence="5 6" key="1">
    <citation type="submission" date="2015-09" db="EMBL/GenBank/DDBJ databases">
        <authorList>
            <consortium name="Pathogen Informatics"/>
        </authorList>
    </citation>
    <scope>NUCLEOTIDE SEQUENCE [LARGE SCALE GENOMIC DNA]</scope>
    <source>
        <strain evidence="5 6">2789STDY5608835</strain>
    </source>
</reference>
<dbReference type="Gene3D" id="3.40.640.10">
    <property type="entry name" value="Type I PLP-dependent aspartate aminotransferase-like (Major domain)"/>
    <property type="match status" value="1"/>
</dbReference>
<dbReference type="AlphaFoldDB" id="A0A173XHV1"/>
<evidence type="ECO:0000256" key="3">
    <source>
        <dbReference type="ARBA" id="ARBA00037999"/>
    </source>
</evidence>
<keyword evidence="5" id="KW-0808">Transferase</keyword>
<dbReference type="PANTHER" id="PTHR30244">
    <property type="entry name" value="TRANSAMINASE"/>
    <property type="match status" value="1"/>
</dbReference>
<evidence type="ECO:0000313" key="5">
    <source>
        <dbReference type="EMBL" id="CUN50890.1"/>
    </source>
</evidence>
<keyword evidence="2 4" id="KW-0663">Pyridoxal phosphate</keyword>
<dbReference type="GO" id="GO:0000271">
    <property type="term" value="P:polysaccharide biosynthetic process"/>
    <property type="evidence" value="ECO:0007669"/>
    <property type="project" value="TreeGrafter"/>
</dbReference>
<dbReference type="EC" id="2.6.1.-" evidence="5"/>
<dbReference type="PIRSF" id="PIRSF000390">
    <property type="entry name" value="PLP_StrS"/>
    <property type="match status" value="1"/>
</dbReference>
<dbReference type="InterPro" id="IPR015422">
    <property type="entry name" value="PyrdxlP-dep_Trfase_small"/>
</dbReference>